<dbReference type="SUPFAM" id="SSF81606">
    <property type="entry name" value="PP2C-like"/>
    <property type="match status" value="1"/>
</dbReference>
<accession>A0A382TFH5</accession>
<sequence length="189" mass="20507">MNLFRIAGASTIGTSHIENGTPCQDKFFSKKSKNVAAISLADGAGSCSKSDIGAEICSRYIVDFLCNNFDKTFLQSELEVSEEILKGVTKSLQNMSDELKAPLKDLSSTLLFVAVKGNKFLAGHIGDGLIGSFNKSGSQIFSPPENGEFSYQTFFITMDNAKDHLRIYKGNINSTLGFILMSDGSYESL</sequence>
<dbReference type="Pfam" id="PF13672">
    <property type="entry name" value="PP2C_2"/>
    <property type="match status" value="1"/>
</dbReference>
<dbReference type="InterPro" id="IPR036457">
    <property type="entry name" value="PPM-type-like_dom_sf"/>
</dbReference>
<gene>
    <name evidence="2" type="ORF">METZ01_LOCUS373025</name>
</gene>
<evidence type="ECO:0000313" key="2">
    <source>
        <dbReference type="EMBL" id="SVD20171.1"/>
    </source>
</evidence>
<proteinExistence type="predicted"/>
<name>A0A382TFH5_9ZZZZ</name>
<reference evidence="2" key="1">
    <citation type="submission" date="2018-05" db="EMBL/GenBank/DDBJ databases">
        <authorList>
            <person name="Lanie J.A."/>
            <person name="Ng W.-L."/>
            <person name="Kazmierczak K.M."/>
            <person name="Andrzejewski T.M."/>
            <person name="Davidsen T.M."/>
            <person name="Wayne K.J."/>
            <person name="Tettelin H."/>
            <person name="Glass J.I."/>
            <person name="Rusch D."/>
            <person name="Podicherti R."/>
            <person name="Tsui H.-C.T."/>
            <person name="Winkler M.E."/>
        </authorList>
    </citation>
    <scope>NUCLEOTIDE SEQUENCE</scope>
</reference>
<organism evidence="2">
    <name type="scientific">marine metagenome</name>
    <dbReference type="NCBI Taxonomy" id="408172"/>
    <lineage>
        <taxon>unclassified sequences</taxon>
        <taxon>metagenomes</taxon>
        <taxon>ecological metagenomes</taxon>
    </lineage>
</organism>
<dbReference type="EMBL" id="UINC01135798">
    <property type="protein sequence ID" value="SVD20171.1"/>
    <property type="molecule type" value="Genomic_DNA"/>
</dbReference>
<dbReference type="Gene3D" id="3.60.40.10">
    <property type="entry name" value="PPM-type phosphatase domain"/>
    <property type="match status" value="1"/>
</dbReference>
<dbReference type="AlphaFoldDB" id="A0A382TFH5"/>
<protein>
    <recommendedName>
        <fullName evidence="1">PPM-type phosphatase domain-containing protein</fullName>
    </recommendedName>
</protein>
<evidence type="ECO:0000259" key="1">
    <source>
        <dbReference type="Pfam" id="PF13672"/>
    </source>
</evidence>
<feature type="domain" description="PPM-type phosphatase" evidence="1">
    <location>
        <begin position="12"/>
        <end position="189"/>
    </location>
</feature>
<feature type="non-terminal residue" evidence="2">
    <location>
        <position position="189"/>
    </location>
</feature>
<dbReference type="InterPro" id="IPR001932">
    <property type="entry name" value="PPM-type_phosphatase-like_dom"/>
</dbReference>